<dbReference type="SUPFAM" id="SSF55469">
    <property type="entry name" value="FMN-dependent nitroreductase-like"/>
    <property type="match status" value="2"/>
</dbReference>
<comment type="caution">
    <text evidence="3">The sequence shown here is derived from an EMBL/GenBank/DDBJ whole genome shotgun (WGS) entry which is preliminary data.</text>
</comment>
<evidence type="ECO:0000313" key="3">
    <source>
        <dbReference type="EMBL" id="MFM9650178.1"/>
    </source>
</evidence>
<keyword evidence="4" id="KW-1185">Reference proteome</keyword>
<dbReference type="Proteomes" id="UP001631993">
    <property type="component" value="Unassembled WGS sequence"/>
</dbReference>
<dbReference type="InterPro" id="IPR050627">
    <property type="entry name" value="Nitroreductase/BluB"/>
</dbReference>
<proteinExistence type="predicted"/>
<organism evidence="3 4">
    <name type="scientific">Streptomyces galilaeus</name>
    <dbReference type="NCBI Taxonomy" id="33899"/>
    <lineage>
        <taxon>Bacteria</taxon>
        <taxon>Bacillati</taxon>
        <taxon>Actinomycetota</taxon>
        <taxon>Actinomycetes</taxon>
        <taxon>Kitasatosporales</taxon>
        <taxon>Streptomycetaceae</taxon>
        <taxon>Streptomyces</taxon>
    </lineage>
</organism>
<reference evidence="3 4" key="1">
    <citation type="submission" date="2024-12" db="EMBL/GenBank/DDBJ databases">
        <title>Forecasting of Potato common scab and diversities of Pathogenic streptomyces spp. in china.</title>
        <authorList>
            <person name="Handique U."/>
            <person name="Wu J."/>
        </authorList>
    </citation>
    <scope>NUCLEOTIDE SEQUENCE [LARGE SCALE GENOMIC DNA]</scope>
    <source>
        <strain evidence="3 4">ZRIMU1585</strain>
    </source>
</reference>
<accession>A0ABW9INV2</accession>
<dbReference type="EMBL" id="JBJVNE010000015">
    <property type="protein sequence ID" value="MFM9650178.1"/>
    <property type="molecule type" value="Genomic_DNA"/>
</dbReference>
<dbReference type="RefSeq" id="WP_369277124.1">
    <property type="nucleotide sequence ID" value="NZ_JBJVMW010000009.1"/>
</dbReference>
<feature type="domain" description="Nitroreductase" evidence="2">
    <location>
        <begin position="120"/>
        <end position="306"/>
    </location>
</feature>
<feature type="region of interest" description="Disordered" evidence="1">
    <location>
        <begin position="305"/>
        <end position="334"/>
    </location>
</feature>
<evidence type="ECO:0000256" key="1">
    <source>
        <dbReference type="SAM" id="MobiDB-lite"/>
    </source>
</evidence>
<gene>
    <name evidence="3" type="ORF">ACKI1S_29025</name>
</gene>
<dbReference type="PANTHER" id="PTHR23026">
    <property type="entry name" value="NADPH NITROREDUCTASE"/>
    <property type="match status" value="1"/>
</dbReference>
<sequence>MSTTALDVSVLERLIAAATAAPSIHNTQPWNFRYVPETGTVEIRAATDRGLRHLDPTGRALHVSVGCAVLNLRVAVARHGHAPVTRLLPRPDRPDLLATVRLARSARGSSVPGLYDALWRRHSSRFPFSDRPLPGHLRAVLTEAAHAEGAFLRFPEPQETSRVLLTTREAERRNTADADRAAESRHWVQAAGPSTVGMQANVLGLQDFLDRMPMRDFRAHRHPAVLAARPYERRPQIALLSTAHDRRADWLRAGQALEHVLLLATAHGTRASLLHQALEWPDLRAHLGSLTDERRGHPQMVIRLGYGPDGPASPRRARWAAPEAGSEGGDPSSR</sequence>
<name>A0ABW9INV2_STRGJ</name>
<dbReference type="InterPro" id="IPR000415">
    <property type="entry name" value="Nitroreductase-like"/>
</dbReference>
<dbReference type="Gene3D" id="3.40.109.10">
    <property type="entry name" value="NADH Oxidase"/>
    <property type="match status" value="2"/>
</dbReference>
<dbReference type="PANTHER" id="PTHR23026:SF123">
    <property type="entry name" value="NAD(P)H NITROREDUCTASE RV3131-RELATED"/>
    <property type="match status" value="1"/>
</dbReference>
<dbReference type="NCBIfam" id="NF047509">
    <property type="entry name" value="Rv3131_FMN_oxido"/>
    <property type="match status" value="1"/>
</dbReference>
<evidence type="ECO:0000259" key="2">
    <source>
        <dbReference type="Pfam" id="PF00881"/>
    </source>
</evidence>
<dbReference type="InterPro" id="IPR029479">
    <property type="entry name" value="Nitroreductase"/>
</dbReference>
<protein>
    <submittedName>
        <fullName evidence="3">Acg family FMN-binding oxidoreductase</fullName>
    </submittedName>
</protein>
<evidence type="ECO:0000313" key="4">
    <source>
        <dbReference type="Proteomes" id="UP001631993"/>
    </source>
</evidence>
<dbReference type="Pfam" id="PF00881">
    <property type="entry name" value="Nitroreductase"/>
    <property type="match status" value="1"/>
</dbReference>